<protein>
    <submittedName>
        <fullName evidence="1">Uncharacterized protein</fullName>
    </submittedName>
</protein>
<sequence>MRGGVGSGGGHGGMLKTLHRAVRTGVSGATQEPLPHSTTTADEDDAITTSTSTTTTPKPTYKINTSNRLPLSSSRNLPISPTWTRSCSSPTYSDEFEWEYVDGIEDEGRTSSYAFNDDFVFGSVPSKDEVQHAVSAIQQVLDPTSFSKLITGRVPYNSDKGVAEDIASPRMNRASSVGRELDWIEPSFNLCNPRMLQCHGYDRVYDAFHLLHTEPSIQRMVMSLSSDKAVWDAVLDNEVVRELRESLIKADRSAPENQSDRSDSFNAATDILIWIFNNTKAKLMTLMENITKLVNSLFQPHKDETTGGATDPIVRTSLMLSIVVLLVVVVTRASMARPS</sequence>
<keyword evidence="2" id="KW-1185">Reference proteome</keyword>
<evidence type="ECO:0000313" key="2">
    <source>
        <dbReference type="Proteomes" id="UP000828048"/>
    </source>
</evidence>
<dbReference type="EMBL" id="CM037161">
    <property type="protein sequence ID" value="KAH7855941.1"/>
    <property type="molecule type" value="Genomic_DNA"/>
</dbReference>
<organism evidence="1 2">
    <name type="scientific">Vaccinium darrowii</name>
    <dbReference type="NCBI Taxonomy" id="229202"/>
    <lineage>
        <taxon>Eukaryota</taxon>
        <taxon>Viridiplantae</taxon>
        <taxon>Streptophyta</taxon>
        <taxon>Embryophyta</taxon>
        <taxon>Tracheophyta</taxon>
        <taxon>Spermatophyta</taxon>
        <taxon>Magnoliopsida</taxon>
        <taxon>eudicotyledons</taxon>
        <taxon>Gunneridae</taxon>
        <taxon>Pentapetalae</taxon>
        <taxon>asterids</taxon>
        <taxon>Ericales</taxon>
        <taxon>Ericaceae</taxon>
        <taxon>Vaccinioideae</taxon>
        <taxon>Vaccinieae</taxon>
        <taxon>Vaccinium</taxon>
    </lineage>
</organism>
<evidence type="ECO:0000313" key="1">
    <source>
        <dbReference type="EMBL" id="KAH7855941.1"/>
    </source>
</evidence>
<gene>
    <name evidence="1" type="ORF">Vadar_030823</name>
</gene>
<reference evidence="1 2" key="1">
    <citation type="journal article" date="2021" name="Hortic Res">
        <title>High-quality reference genome and annotation aids understanding of berry development for evergreen blueberry (Vaccinium darrowii).</title>
        <authorList>
            <person name="Yu J."/>
            <person name="Hulse-Kemp A.M."/>
            <person name="Babiker E."/>
            <person name="Staton M."/>
        </authorList>
    </citation>
    <scope>NUCLEOTIDE SEQUENCE [LARGE SCALE GENOMIC DNA]</scope>
    <source>
        <strain evidence="2">cv. NJ 8807/NJ 8810</strain>
        <tissue evidence="1">Young leaf</tissue>
    </source>
</reference>
<comment type="caution">
    <text evidence="1">The sequence shown here is derived from an EMBL/GenBank/DDBJ whole genome shotgun (WGS) entry which is preliminary data.</text>
</comment>
<dbReference type="Proteomes" id="UP000828048">
    <property type="component" value="Chromosome 11"/>
</dbReference>
<proteinExistence type="predicted"/>
<accession>A0ACB7YQN6</accession>
<name>A0ACB7YQN6_9ERIC</name>